<dbReference type="RefSeq" id="WP_012663112.1">
    <property type="nucleotide sequence ID" value="NC_012108.1"/>
</dbReference>
<organism evidence="2 3">
    <name type="scientific">Desulforapulum autotrophicum (strain ATCC 43914 / DSM 3382 / VKM B-1955 / HRM2)</name>
    <name type="common">Desulfobacterium autotrophicum</name>
    <dbReference type="NCBI Taxonomy" id="177437"/>
    <lineage>
        <taxon>Bacteria</taxon>
        <taxon>Pseudomonadati</taxon>
        <taxon>Thermodesulfobacteriota</taxon>
        <taxon>Desulfobacteria</taxon>
        <taxon>Desulfobacterales</taxon>
        <taxon>Desulfobacteraceae</taxon>
        <taxon>Desulforapulum</taxon>
    </lineage>
</organism>
<keyword evidence="3" id="KW-1185">Reference proteome</keyword>
<proteinExistence type="predicted"/>
<dbReference type="InterPro" id="IPR024983">
    <property type="entry name" value="CHAT_dom"/>
</dbReference>
<dbReference type="Pfam" id="PF12770">
    <property type="entry name" value="CHAT"/>
    <property type="match status" value="1"/>
</dbReference>
<dbReference type="STRING" id="177437.HRM2_07540"/>
<dbReference type="EMBL" id="CP001087">
    <property type="protein sequence ID" value="ACN13868.1"/>
    <property type="molecule type" value="Genomic_DNA"/>
</dbReference>
<dbReference type="Proteomes" id="UP000000442">
    <property type="component" value="Chromosome"/>
</dbReference>
<dbReference type="OrthoDB" id="8253226at2"/>
<accession>C0QJL5</accession>
<evidence type="ECO:0000313" key="3">
    <source>
        <dbReference type="Proteomes" id="UP000000442"/>
    </source>
</evidence>
<gene>
    <name evidence="2" type="ordered locus">HRM2_07540</name>
</gene>
<sequence>MTFAILVVIQDLNLRDEITQTIQDFLDTQDHESVIHGAGNVEEAKSNMQMKGDAGYDFLVCHVHIPENRKTPVNTAEKRGLLFLQELRNEGTGVPCVLIALDSEVHREVQRMKNVEFIVNGTESMYEDLQELCRRFLLEESQGLKDLPKGKVNIYLKPKGNFIGTMRGINFKFDPSPDYFQIDMKKITTLIDQSHHIEQADDWKDKLHAIGYEILKELFEQNRAFHEKFNYLKTKVSDEKNITIRFDVEEDIYPLVLEAVLDERKDYRMLQSPLFRSVKMGDPIGGSSDILFVDNVNERPSINCLIIAADAAGDVVDKNINNGNKIHLPPLPEVLNETHSICDYLHINKKKFKINHVDMVVPKQKSDFWNDLKECLTDRTWDLIHYAGHSYFDPVSKTGYFFYPGKETPIPVKSDNFCHTLRYRNKTQMIYLSSCQSSGADFVLRLAQQLIPVIIGFRWPIDDDKATEYAMLLYENLFEKNKSLPDAFFETRRKVNEKYSDNSIWAAAMLIIQAG</sequence>
<dbReference type="HOGENOM" id="CLU_528663_0_0_7"/>
<reference evidence="2 3" key="1">
    <citation type="journal article" date="2009" name="Environ. Microbiol.">
        <title>Genome sequence of Desulfobacterium autotrophicum HRM2, a marine sulfate reducer oxidizing organic carbon completely to carbon dioxide.</title>
        <authorList>
            <person name="Strittmatter A.W."/>
            <person name="Liesegang H."/>
            <person name="Rabus R."/>
            <person name="Decker I."/>
            <person name="Amann J."/>
            <person name="Andres S."/>
            <person name="Henne A."/>
            <person name="Fricke W.F."/>
            <person name="Martinez-Arias R."/>
            <person name="Bartels D."/>
            <person name="Goesmann A."/>
            <person name="Krause L."/>
            <person name="Puehler A."/>
            <person name="Klenk H.P."/>
            <person name="Richter M."/>
            <person name="Schuler M."/>
            <person name="Gloeckner F.O."/>
            <person name="Meyerdierks A."/>
            <person name="Gottschalk G."/>
            <person name="Amann R."/>
        </authorList>
    </citation>
    <scope>NUCLEOTIDE SEQUENCE [LARGE SCALE GENOMIC DNA]</scope>
    <source>
        <strain evidence="3">ATCC 43914 / DSM 3382 / HRM2</strain>
    </source>
</reference>
<protein>
    <recommendedName>
        <fullName evidence="1">CHAT domain-containing protein</fullName>
    </recommendedName>
</protein>
<dbReference type="eggNOG" id="COG4995">
    <property type="taxonomic scope" value="Bacteria"/>
</dbReference>
<dbReference type="KEGG" id="dat:HRM2_07540"/>
<feature type="domain" description="CHAT" evidence="1">
    <location>
        <begin position="323"/>
        <end position="511"/>
    </location>
</feature>
<evidence type="ECO:0000259" key="1">
    <source>
        <dbReference type="Pfam" id="PF12770"/>
    </source>
</evidence>
<dbReference type="AlphaFoldDB" id="C0QJL5"/>
<name>C0QJL5_DESAH</name>
<evidence type="ECO:0000313" key="2">
    <source>
        <dbReference type="EMBL" id="ACN13868.1"/>
    </source>
</evidence>